<accession>A0ABD0KU30</accession>
<name>A0ABD0KU30_9CAEN</name>
<evidence type="ECO:0000256" key="5">
    <source>
        <dbReference type="RuleBase" id="RU003750"/>
    </source>
</evidence>
<evidence type="ECO:0000256" key="1">
    <source>
        <dbReference type="ARBA" id="ARBA00004370"/>
    </source>
</evidence>
<dbReference type="InterPro" id="IPR043130">
    <property type="entry name" value="CDP-OH_PTrfase_TM_dom"/>
</dbReference>
<keyword evidence="8" id="KW-1185">Reference proteome</keyword>
<dbReference type="PANTHER" id="PTHR10414:SF71">
    <property type="entry name" value="FI05338P"/>
    <property type="match status" value="1"/>
</dbReference>
<dbReference type="GO" id="GO:0016740">
    <property type="term" value="F:transferase activity"/>
    <property type="evidence" value="ECO:0007669"/>
    <property type="project" value="UniProtKB-KW"/>
</dbReference>
<dbReference type="EMBL" id="JACVVK020000126">
    <property type="protein sequence ID" value="KAK7490458.1"/>
    <property type="molecule type" value="Genomic_DNA"/>
</dbReference>
<reference evidence="7 8" key="1">
    <citation type="journal article" date="2023" name="Sci. Data">
        <title>Genome assembly of the Korean intertidal mud-creeper Batillaria attramentaria.</title>
        <authorList>
            <person name="Patra A.K."/>
            <person name="Ho P.T."/>
            <person name="Jun S."/>
            <person name="Lee S.J."/>
            <person name="Kim Y."/>
            <person name="Won Y.J."/>
        </authorList>
    </citation>
    <scope>NUCLEOTIDE SEQUENCE [LARGE SCALE GENOMIC DNA]</scope>
    <source>
        <strain evidence="7">Wonlab-2016</strain>
    </source>
</reference>
<feature type="transmembrane region" description="Helical" evidence="6">
    <location>
        <begin position="353"/>
        <end position="372"/>
    </location>
</feature>
<dbReference type="PROSITE" id="PS00379">
    <property type="entry name" value="CDP_ALCOHOL_P_TRANSF"/>
    <property type="match status" value="1"/>
</dbReference>
<feature type="transmembrane region" description="Helical" evidence="6">
    <location>
        <begin position="154"/>
        <end position="175"/>
    </location>
</feature>
<feature type="transmembrane region" description="Helical" evidence="6">
    <location>
        <begin position="328"/>
        <end position="347"/>
    </location>
</feature>
<proteinExistence type="inferred from homology"/>
<dbReference type="Proteomes" id="UP001519460">
    <property type="component" value="Unassembled WGS sequence"/>
</dbReference>
<dbReference type="Gene3D" id="1.20.120.1760">
    <property type="match status" value="1"/>
</dbReference>
<dbReference type="PANTHER" id="PTHR10414">
    <property type="entry name" value="ETHANOLAMINEPHOSPHOTRANSFERASE"/>
    <property type="match status" value="1"/>
</dbReference>
<evidence type="ECO:0000256" key="2">
    <source>
        <dbReference type="ARBA" id="ARBA00010441"/>
    </source>
</evidence>
<comment type="subcellular location">
    <subcellularLocation>
        <location evidence="1">Membrane</location>
    </subcellularLocation>
</comment>
<keyword evidence="6" id="KW-1133">Transmembrane helix</keyword>
<dbReference type="GO" id="GO:0008610">
    <property type="term" value="P:lipid biosynthetic process"/>
    <property type="evidence" value="ECO:0007669"/>
    <property type="project" value="UniProtKB-ARBA"/>
</dbReference>
<dbReference type="PIRSF" id="PIRSF015665">
    <property type="entry name" value="CHOPT"/>
    <property type="match status" value="1"/>
</dbReference>
<gene>
    <name evidence="7" type="ORF">BaRGS_00018244</name>
</gene>
<evidence type="ECO:0008006" key="9">
    <source>
        <dbReference type="Google" id="ProtNLM"/>
    </source>
</evidence>
<dbReference type="InterPro" id="IPR000462">
    <property type="entry name" value="CDP-OH_P_trans"/>
</dbReference>
<comment type="similarity">
    <text evidence="2 5">Belongs to the CDP-alcohol phosphatidyltransferase class-I family.</text>
</comment>
<comment type="caution">
    <text evidence="7">The sequence shown here is derived from an EMBL/GenBank/DDBJ whole genome shotgun (WGS) entry which is preliminary data.</text>
</comment>
<dbReference type="AlphaFoldDB" id="A0ABD0KU30"/>
<feature type="transmembrane region" description="Helical" evidence="6">
    <location>
        <begin position="295"/>
        <end position="316"/>
    </location>
</feature>
<evidence type="ECO:0000256" key="3">
    <source>
        <dbReference type="ARBA" id="ARBA00022679"/>
    </source>
</evidence>
<dbReference type="GO" id="GO:0016020">
    <property type="term" value="C:membrane"/>
    <property type="evidence" value="ECO:0007669"/>
    <property type="project" value="UniProtKB-SubCell"/>
</dbReference>
<sequence length="394" mass="44990">MAPHAYLSKEILAGFDSYKYNAVDTSPVSNYICHPFWNKVVKIVPLWVAPNLLTFSGFLLLVVNFVLMTYYDPHFNASSRDHPESPPIPDWVWLVAAICNFLAHTLDGIDGKQARRTKSSSPLGELFDHGLDSWATLFLPIGPYAIFGRSEYGVGVYRVFFVVIGIMLCFVASHWEKYNTGVLFLPWGYDVGQLGMSGIYLLTYWYGYEMWKFTLPVVGWSTAEAFEICCYVGFFGLTFPFTFWNIYQSYVNKTGKMRPFSEAMRPLVSTFVLFALMVLWATFSPYDIVEKQPRLFYWTTGTAFSNIACHLIIAQMSNTRCELFSPHLWPLAVVVLLCIVAPLQMGVWEVYLLWAYCLYVTAAHIHFGVCVVQEMCAHFRINAFSIKPPKSNTQ</sequence>
<keyword evidence="3 5" id="KW-0808">Transferase</keyword>
<evidence type="ECO:0000256" key="6">
    <source>
        <dbReference type="SAM" id="Phobius"/>
    </source>
</evidence>
<protein>
    <recommendedName>
        <fullName evidence="9">Ethanolaminephosphotransferase</fullName>
    </recommendedName>
</protein>
<evidence type="ECO:0000256" key="4">
    <source>
        <dbReference type="ARBA" id="ARBA00023136"/>
    </source>
</evidence>
<dbReference type="InterPro" id="IPR014472">
    <property type="entry name" value="CHOPT"/>
</dbReference>
<dbReference type="InterPro" id="IPR048254">
    <property type="entry name" value="CDP_ALCOHOL_P_TRANSF_CS"/>
</dbReference>
<keyword evidence="6" id="KW-0812">Transmembrane</keyword>
<organism evidence="7 8">
    <name type="scientific">Batillaria attramentaria</name>
    <dbReference type="NCBI Taxonomy" id="370345"/>
    <lineage>
        <taxon>Eukaryota</taxon>
        <taxon>Metazoa</taxon>
        <taxon>Spiralia</taxon>
        <taxon>Lophotrochozoa</taxon>
        <taxon>Mollusca</taxon>
        <taxon>Gastropoda</taxon>
        <taxon>Caenogastropoda</taxon>
        <taxon>Sorbeoconcha</taxon>
        <taxon>Cerithioidea</taxon>
        <taxon>Batillariidae</taxon>
        <taxon>Batillaria</taxon>
    </lineage>
</organism>
<dbReference type="Pfam" id="PF01066">
    <property type="entry name" value="CDP-OH_P_transf"/>
    <property type="match status" value="1"/>
</dbReference>
<keyword evidence="4 6" id="KW-0472">Membrane</keyword>
<dbReference type="FunFam" id="1.20.120.1760:FF:000016">
    <property type="entry name" value="ethanolaminephosphotransferase 1"/>
    <property type="match status" value="1"/>
</dbReference>
<feature type="transmembrane region" description="Helical" evidence="6">
    <location>
        <begin position="225"/>
        <end position="247"/>
    </location>
</feature>
<feature type="transmembrane region" description="Helical" evidence="6">
    <location>
        <begin position="267"/>
        <end position="283"/>
    </location>
</feature>
<feature type="transmembrane region" description="Helical" evidence="6">
    <location>
        <begin position="52"/>
        <end position="71"/>
    </location>
</feature>
<evidence type="ECO:0000313" key="8">
    <source>
        <dbReference type="Proteomes" id="UP001519460"/>
    </source>
</evidence>
<evidence type="ECO:0000313" key="7">
    <source>
        <dbReference type="EMBL" id="KAK7490458.1"/>
    </source>
</evidence>
<feature type="transmembrane region" description="Helical" evidence="6">
    <location>
        <begin position="187"/>
        <end position="205"/>
    </location>
</feature>